<dbReference type="SMART" id="SM00389">
    <property type="entry name" value="HOX"/>
    <property type="match status" value="1"/>
</dbReference>
<dbReference type="PRINTS" id="PR00024">
    <property type="entry name" value="HOMEOBOX"/>
</dbReference>
<keyword evidence="7" id="KW-0010">Activator</keyword>
<comment type="similarity">
    <text evidence="2">Belongs to the NK-2 homeobox family.</text>
</comment>
<feature type="compositionally biased region" description="Low complexity" evidence="13">
    <location>
        <begin position="227"/>
        <end position="243"/>
    </location>
</feature>
<dbReference type="PROSITE" id="PS00027">
    <property type="entry name" value="HOMEOBOX_1"/>
    <property type="match status" value="1"/>
</dbReference>
<dbReference type="InterPro" id="IPR020479">
    <property type="entry name" value="HD_metazoa"/>
</dbReference>
<dbReference type="Gene3D" id="1.10.10.60">
    <property type="entry name" value="Homeodomain-like"/>
    <property type="match status" value="1"/>
</dbReference>
<evidence type="ECO:0000256" key="12">
    <source>
        <dbReference type="RuleBase" id="RU000682"/>
    </source>
</evidence>
<feature type="region of interest" description="Disordered" evidence="13">
    <location>
        <begin position="220"/>
        <end position="334"/>
    </location>
</feature>
<dbReference type="InterPro" id="IPR001356">
    <property type="entry name" value="HD"/>
</dbReference>
<evidence type="ECO:0000256" key="11">
    <source>
        <dbReference type="PROSITE-ProRule" id="PRU00108"/>
    </source>
</evidence>
<evidence type="ECO:0000256" key="5">
    <source>
        <dbReference type="ARBA" id="ARBA00023125"/>
    </source>
</evidence>
<keyword evidence="8" id="KW-0804">Transcription</keyword>
<feature type="compositionally biased region" description="Polar residues" evidence="13">
    <location>
        <begin position="292"/>
        <end position="301"/>
    </location>
</feature>
<protein>
    <recommendedName>
        <fullName evidence="10">Thyroid nuclear factor 1</fullName>
    </recommendedName>
</protein>
<dbReference type="FunFam" id="1.10.10.60:FF:000108">
    <property type="entry name" value="NK2 homeobox 1"/>
    <property type="match status" value="1"/>
</dbReference>
<dbReference type="GO" id="GO:0030154">
    <property type="term" value="P:cell differentiation"/>
    <property type="evidence" value="ECO:0007669"/>
    <property type="project" value="TreeGrafter"/>
</dbReference>
<evidence type="ECO:0000256" key="6">
    <source>
        <dbReference type="ARBA" id="ARBA00023155"/>
    </source>
</evidence>
<dbReference type="EMBL" id="CM004480">
    <property type="protein sequence ID" value="OCT68649.1"/>
    <property type="molecule type" value="Genomic_DNA"/>
</dbReference>
<evidence type="ECO:0000259" key="14">
    <source>
        <dbReference type="PROSITE" id="PS50071"/>
    </source>
</evidence>
<feature type="compositionally biased region" description="Low complexity" evidence="13">
    <location>
        <begin position="321"/>
        <end position="330"/>
    </location>
</feature>
<dbReference type="InterPro" id="IPR017970">
    <property type="entry name" value="Homeobox_CS"/>
</dbReference>
<dbReference type="GO" id="GO:0000981">
    <property type="term" value="F:DNA-binding transcription factor activity, RNA polymerase II-specific"/>
    <property type="evidence" value="ECO:0007669"/>
    <property type="project" value="InterPro"/>
</dbReference>
<reference evidence="16" key="1">
    <citation type="journal article" date="2016" name="Nature">
        <title>Genome evolution in the allotetraploid frog Xenopus laevis.</title>
        <authorList>
            <person name="Session A.M."/>
            <person name="Uno Y."/>
            <person name="Kwon T."/>
            <person name="Chapman J.A."/>
            <person name="Toyoda A."/>
            <person name="Takahashi S."/>
            <person name="Fukui A."/>
            <person name="Hikosaka A."/>
            <person name="Suzuki A."/>
            <person name="Kondo M."/>
            <person name="van Heeringen S.J."/>
            <person name="Quigley I."/>
            <person name="Heinz S."/>
            <person name="Ogino H."/>
            <person name="Ochi H."/>
            <person name="Hellsten U."/>
            <person name="Lyons J.B."/>
            <person name="Simakov O."/>
            <person name="Putnam N."/>
            <person name="Stites J."/>
            <person name="Kuroki Y."/>
            <person name="Tanaka T."/>
            <person name="Michiue T."/>
            <person name="Watanabe M."/>
            <person name="Bogdanovic O."/>
            <person name="Lister R."/>
            <person name="Georgiou G."/>
            <person name="Paranjpe S.S."/>
            <person name="van Kruijsbergen I."/>
            <person name="Shu S."/>
            <person name="Carlson J."/>
            <person name="Kinoshita T."/>
            <person name="Ohta Y."/>
            <person name="Mawaribuchi S."/>
            <person name="Jenkins J."/>
            <person name="Grimwood J."/>
            <person name="Schmutz J."/>
            <person name="Mitros T."/>
            <person name="Mozaffari S.V."/>
            <person name="Suzuki Y."/>
            <person name="Haramoto Y."/>
            <person name="Yamamoto T.S."/>
            <person name="Takagi C."/>
            <person name="Heald R."/>
            <person name="Miller K."/>
            <person name="Haudenschild C."/>
            <person name="Kitzman J."/>
            <person name="Nakayama T."/>
            <person name="Izutsu Y."/>
            <person name="Robert J."/>
            <person name="Fortriede J."/>
            <person name="Burns K."/>
            <person name="Lotay V."/>
            <person name="Karimi K."/>
            <person name="Yasuoka Y."/>
            <person name="Dichmann D.S."/>
            <person name="Flajnik M.F."/>
            <person name="Houston D.W."/>
            <person name="Shendure J."/>
            <person name="DuPasquier L."/>
            <person name="Vize P.D."/>
            <person name="Zorn A.M."/>
            <person name="Ito M."/>
            <person name="Marcotte E.M."/>
            <person name="Wallingford J.B."/>
            <person name="Ito Y."/>
            <person name="Asashima M."/>
            <person name="Ueno N."/>
            <person name="Matsuda Y."/>
            <person name="Veenstra G.J."/>
            <person name="Fujiyama A."/>
            <person name="Harland R.M."/>
            <person name="Taira M."/>
            <person name="Rokhsar D.S."/>
        </authorList>
    </citation>
    <scope>NUCLEOTIDE SEQUENCE [LARGE SCALE GENOMIC DNA]</scope>
    <source>
        <strain evidence="16">J</strain>
    </source>
</reference>
<evidence type="ECO:0000256" key="13">
    <source>
        <dbReference type="SAM" id="MobiDB-lite"/>
    </source>
</evidence>
<gene>
    <name evidence="15" type="ORF">XELAEV_18039936mg</name>
</gene>
<evidence type="ECO:0000256" key="8">
    <source>
        <dbReference type="ARBA" id="ARBA00023163"/>
    </source>
</evidence>
<keyword evidence="9 11" id="KW-0539">Nucleus</keyword>
<evidence type="ECO:0000256" key="4">
    <source>
        <dbReference type="ARBA" id="ARBA00023015"/>
    </source>
</evidence>
<dbReference type="GO" id="GO:0000978">
    <property type="term" value="F:RNA polymerase II cis-regulatory region sequence-specific DNA binding"/>
    <property type="evidence" value="ECO:0007669"/>
    <property type="project" value="TreeGrafter"/>
</dbReference>
<evidence type="ECO:0000313" key="16">
    <source>
        <dbReference type="Proteomes" id="UP000694892"/>
    </source>
</evidence>
<dbReference type="GO" id="GO:0048513">
    <property type="term" value="P:animal organ development"/>
    <property type="evidence" value="ECO:0007669"/>
    <property type="project" value="UniProtKB-ARBA"/>
</dbReference>
<feature type="compositionally biased region" description="Polar residues" evidence="13">
    <location>
        <begin position="261"/>
        <end position="273"/>
    </location>
</feature>
<dbReference type="AlphaFoldDB" id="A0A974C8P6"/>
<feature type="DNA-binding region" description="Homeobox" evidence="11">
    <location>
        <begin position="163"/>
        <end position="222"/>
    </location>
</feature>
<dbReference type="GO" id="GO:0005634">
    <property type="term" value="C:nucleus"/>
    <property type="evidence" value="ECO:0007669"/>
    <property type="project" value="UniProtKB-SubCell"/>
</dbReference>
<dbReference type="OMA" id="PPYQETM"/>
<comment type="subcellular location">
    <subcellularLocation>
        <location evidence="1 11 12">Nucleus</location>
    </subcellularLocation>
</comment>
<feature type="compositionally biased region" description="Low complexity" evidence="13">
    <location>
        <begin position="274"/>
        <end position="285"/>
    </location>
</feature>
<name>A0A974C8P6_XENLA</name>
<sequence length="347" mass="37587">MSMSPKHTTPFSVSDILSPLEESYKKVAMEGAGLGAPLTAAAYRQSQVSQASMQQHGMGHNGPVSAAYHMTAAGVPQLSHTTMGGYCNGNLGNLGNMSELPPYQDTMRNSSATGWYGANPDPRFSTISRFMGPSGGMNMGGLGNMGSLGDVGKSMTPLQATPRRKRRVLFSQAQVYELERRFKQQKYLSAPEREHLASMIHLTPTQVKIWFQNHRYKMKRQAKDKASQQQMQQDNSSCQQQQSPRRVAVPVLVKDGKPCQAGSNTPTAALQSHQQQTATAITITTNGLGPHQSHQTNSAGQSPDLVPHSNSPSSLQNQVTSLSHLNSSSSDYGSAMSCSTLLYGRTW</sequence>
<dbReference type="InterPro" id="IPR009057">
    <property type="entry name" value="Homeodomain-like_sf"/>
</dbReference>
<accession>A0A974C8P6</accession>
<keyword evidence="5 11" id="KW-0238">DNA-binding</keyword>
<evidence type="ECO:0000256" key="1">
    <source>
        <dbReference type="ARBA" id="ARBA00004123"/>
    </source>
</evidence>
<organism evidence="15 16">
    <name type="scientific">Xenopus laevis</name>
    <name type="common">African clawed frog</name>
    <dbReference type="NCBI Taxonomy" id="8355"/>
    <lineage>
        <taxon>Eukaryota</taxon>
        <taxon>Metazoa</taxon>
        <taxon>Chordata</taxon>
        <taxon>Craniata</taxon>
        <taxon>Vertebrata</taxon>
        <taxon>Euteleostomi</taxon>
        <taxon>Amphibia</taxon>
        <taxon>Batrachia</taxon>
        <taxon>Anura</taxon>
        <taxon>Pipoidea</taxon>
        <taxon>Pipidae</taxon>
        <taxon>Xenopodinae</taxon>
        <taxon>Xenopus</taxon>
        <taxon>Xenopus</taxon>
    </lineage>
</organism>
<dbReference type="Pfam" id="PF00046">
    <property type="entry name" value="Homeodomain"/>
    <property type="match status" value="1"/>
</dbReference>
<evidence type="ECO:0000256" key="9">
    <source>
        <dbReference type="ARBA" id="ARBA00023242"/>
    </source>
</evidence>
<dbReference type="PANTHER" id="PTHR24340">
    <property type="entry name" value="HOMEOBOX PROTEIN NKX"/>
    <property type="match status" value="1"/>
</dbReference>
<dbReference type="CDD" id="cd00086">
    <property type="entry name" value="homeodomain"/>
    <property type="match status" value="1"/>
</dbReference>
<evidence type="ECO:0000256" key="2">
    <source>
        <dbReference type="ARBA" id="ARBA00005661"/>
    </source>
</evidence>
<dbReference type="Proteomes" id="UP000694892">
    <property type="component" value="Chromosome 8L"/>
</dbReference>
<evidence type="ECO:0000256" key="10">
    <source>
        <dbReference type="ARBA" id="ARBA00044338"/>
    </source>
</evidence>
<dbReference type="PANTHER" id="PTHR24340:SF33">
    <property type="entry name" value="HOMEOBOX PROTEIN NKX-2.1"/>
    <property type="match status" value="1"/>
</dbReference>
<feature type="compositionally biased region" description="Polar residues" evidence="13">
    <location>
        <begin position="308"/>
        <end position="320"/>
    </location>
</feature>
<evidence type="ECO:0000256" key="7">
    <source>
        <dbReference type="ARBA" id="ARBA00023159"/>
    </source>
</evidence>
<dbReference type="SUPFAM" id="SSF46689">
    <property type="entry name" value="Homeodomain-like"/>
    <property type="match status" value="1"/>
</dbReference>
<dbReference type="GO" id="GO:0045944">
    <property type="term" value="P:positive regulation of transcription by RNA polymerase II"/>
    <property type="evidence" value="ECO:0007669"/>
    <property type="project" value="UniProtKB-ARBA"/>
</dbReference>
<keyword evidence="6 11" id="KW-0371">Homeobox</keyword>
<feature type="domain" description="Homeobox" evidence="14">
    <location>
        <begin position="161"/>
        <end position="221"/>
    </location>
</feature>
<evidence type="ECO:0000256" key="3">
    <source>
        <dbReference type="ARBA" id="ARBA00022553"/>
    </source>
</evidence>
<dbReference type="PROSITE" id="PS50071">
    <property type="entry name" value="HOMEOBOX_2"/>
    <property type="match status" value="1"/>
</dbReference>
<dbReference type="InterPro" id="IPR050394">
    <property type="entry name" value="Homeobox_NK-like"/>
</dbReference>
<evidence type="ECO:0000313" key="15">
    <source>
        <dbReference type="EMBL" id="OCT68649.1"/>
    </source>
</evidence>
<keyword evidence="4" id="KW-0805">Transcription regulation</keyword>
<keyword evidence="3" id="KW-0597">Phosphoprotein</keyword>
<proteinExistence type="inferred from homology"/>